<evidence type="ECO:0000259" key="4">
    <source>
        <dbReference type="Pfam" id="PF02902"/>
    </source>
</evidence>
<gene>
    <name evidence="5" type="ORF">CQW23_23636</name>
</gene>
<dbReference type="AlphaFoldDB" id="A0A2G2VSJ5"/>
<organism evidence="5 6">
    <name type="scientific">Capsicum baccatum</name>
    <name type="common">Peruvian pepper</name>
    <dbReference type="NCBI Taxonomy" id="33114"/>
    <lineage>
        <taxon>Eukaryota</taxon>
        <taxon>Viridiplantae</taxon>
        <taxon>Streptophyta</taxon>
        <taxon>Embryophyta</taxon>
        <taxon>Tracheophyta</taxon>
        <taxon>Spermatophyta</taxon>
        <taxon>Magnoliopsida</taxon>
        <taxon>eudicotyledons</taxon>
        <taxon>Gunneridae</taxon>
        <taxon>Pentapetalae</taxon>
        <taxon>asterids</taxon>
        <taxon>lamiids</taxon>
        <taxon>Solanales</taxon>
        <taxon>Solanaceae</taxon>
        <taxon>Solanoideae</taxon>
        <taxon>Capsiceae</taxon>
        <taxon>Capsicum</taxon>
    </lineage>
</organism>
<reference evidence="6" key="2">
    <citation type="journal article" date="2017" name="J. Anim. Genet.">
        <title>Multiple reference genome sequences of hot pepper reveal the massive evolution of plant disease resistance genes by retroduplication.</title>
        <authorList>
            <person name="Kim S."/>
            <person name="Park J."/>
            <person name="Yeom S.-I."/>
            <person name="Kim Y.-M."/>
            <person name="Seo E."/>
            <person name="Kim K.-T."/>
            <person name="Kim M.-S."/>
            <person name="Lee J.M."/>
            <person name="Cheong K."/>
            <person name="Shin H.-S."/>
            <person name="Kim S.-B."/>
            <person name="Han K."/>
            <person name="Lee J."/>
            <person name="Park M."/>
            <person name="Lee H.-A."/>
            <person name="Lee H.-Y."/>
            <person name="Lee Y."/>
            <person name="Oh S."/>
            <person name="Lee J.H."/>
            <person name="Choi E."/>
            <person name="Choi E."/>
            <person name="Lee S.E."/>
            <person name="Jeon J."/>
            <person name="Kim H."/>
            <person name="Choi G."/>
            <person name="Song H."/>
            <person name="Lee J."/>
            <person name="Lee S.-C."/>
            <person name="Kwon J.-K."/>
            <person name="Lee H.-Y."/>
            <person name="Koo N."/>
            <person name="Hong Y."/>
            <person name="Kim R.W."/>
            <person name="Kang W.-H."/>
            <person name="Huh J.H."/>
            <person name="Kang B.-C."/>
            <person name="Yang T.-J."/>
            <person name="Lee Y.-H."/>
            <person name="Bennetzen J.L."/>
            <person name="Choi D."/>
        </authorList>
    </citation>
    <scope>NUCLEOTIDE SEQUENCE [LARGE SCALE GENOMIC DNA]</scope>
    <source>
        <strain evidence="6">cv. PBC81</strain>
    </source>
</reference>
<name>A0A2G2VSJ5_CAPBA</name>
<keyword evidence="2" id="KW-0645">Protease</keyword>
<dbReference type="GO" id="GO:0006508">
    <property type="term" value="P:proteolysis"/>
    <property type="evidence" value="ECO:0007669"/>
    <property type="project" value="UniProtKB-KW"/>
</dbReference>
<keyword evidence="6" id="KW-1185">Reference proteome</keyword>
<dbReference type="Proteomes" id="UP000224567">
    <property type="component" value="Unassembled WGS sequence"/>
</dbReference>
<dbReference type="GO" id="GO:0008234">
    <property type="term" value="F:cysteine-type peptidase activity"/>
    <property type="evidence" value="ECO:0007669"/>
    <property type="project" value="InterPro"/>
</dbReference>
<dbReference type="InterPro" id="IPR038765">
    <property type="entry name" value="Papain-like_cys_pep_sf"/>
</dbReference>
<dbReference type="InterPro" id="IPR003653">
    <property type="entry name" value="Peptidase_C48_C"/>
</dbReference>
<dbReference type="EMBL" id="MLFT02000010">
    <property type="protein sequence ID" value="PHT35936.1"/>
    <property type="molecule type" value="Genomic_DNA"/>
</dbReference>
<sequence length="243" mass="28027">MKRSEVLIPVLVQTALWPDLMGKTLKFPEKSLVERKRMLELKIFYLFLWKKSSQNLLSILSCNVFVASSSLSTSLDVKNTQDEKSGLGDINVDTKDMVSYVDGTKKVVNVDLTTCDVEISHLDTILYYMRKKAKYEPNIVVNFYLEKGIDKFENETLLIKMIDELPQQTQCDCGAFVCAFAEYVIHGRDIPKEIDIGYVRMRYGALLWDYEKRKLQVGIKDNTTEKVGGLFGKEKRKKMHQEE</sequence>
<dbReference type="SUPFAM" id="SSF54001">
    <property type="entry name" value="Cysteine proteinases"/>
    <property type="match status" value="1"/>
</dbReference>
<evidence type="ECO:0000256" key="1">
    <source>
        <dbReference type="ARBA" id="ARBA00005234"/>
    </source>
</evidence>
<evidence type="ECO:0000256" key="2">
    <source>
        <dbReference type="ARBA" id="ARBA00022670"/>
    </source>
</evidence>
<proteinExistence type="inferred from homology"/>
<evidence type="ECO:0000256" key="3">
    <source>
        <dbReference type="ARBA" id="ARBA00022801"/>
    </source>
</evidence>
<accession>A0A2G2VSJ5</accession>
<dbReference type="OrthoDB" id="1300832at2759"/>
<protein>
    <recommendedName>
        <fullName evidence="4">Ubiquitin-like protease family profile domain-containing protein</fullName>
    </recommendedName>
</protein>
<dbReference type="PANTHER" id="PTHR33022:SF21">
    <property type="entry name" value="UBIQUITIN-LIKE PROTEASE FAMILY PROFILE DOMAIN-CONTAINING PROTEIN"/>
    <property type="match status" value="1"/>
</dbReference>
<evidence type="ECO:0000313" key="5">
    <source>
        <dbReference type="EMBL" id="PHT35936.1"/>
    </source>
</evidence>
<dbReference type="PANTHER" id="PTHR33022">
    <property type="entry name" value="DUF1985 DOMAIN-CONTAINING PROTEIN"/>
    <property type="match status" value="1"/>
</dbReference>
<dbReference type="Pfam" id="PF02902">
    <property type="entry name" value="Peptidase_C48"/>
    <property type="match status" value="1"/>
</dbReference>
<dbReference type="Gene3D" id="3.40.395.10">
    <property type="entry name" value="Adenoviral Proteinase, Chain A"/>
    <property type="match status" value="1"/>
</dbReference>
<feature type="domain" description="Ubiquitin-like protease family profile" evidence="4">
    <location>
        <begin position="144"/>
        <end position="203"/>
    </location>
</feature>
<comment type="similarity">
    <text evidence="1">Belongs to the peptidase C48 family.</text>
</comment>
<comment type="caution">
    <text evidence="5">The sequence shown here is derived from an EMBL/GenBank/DDBJ whole genome shotgun (WGS) entry which is preliminary data.</text>
</comment>
<keyword evidence="3" id="KW-0378">Hydrolase</keyword>
<evidence type="ECO:0000313" key="6">
    <source>
        <dbReference type="Proteomes" id="UP000224567"/>
    </source>
</evidence>
<reference evidence="5 6" key="1">
    <citation type="journal article" date="2017" name="Genome Biol.">
        <title>New reference genome sequences of hot pepper reveal the massive evolution of plant disease-resistance genes by retroduplication.</title>
        <authorList>
            <person name="Kim S."/>
            <person name="Park J."/>
            <person name="Yeom S.I."/>
            <person name="Kim Y.M."/>
            <person name="Seo E."/>
            <person name="Kim K.T."/>
            <person name="Kim M.S."/>
            <person name="Lee J.M."/>
            <person name="Cheong K."/>
            <person name="Shin H.S."/>
            <person name="Kim S.B."/>
            <person name="Han K."/>
            <person name="Lee J."/>
            <person name="Park M."/>
            <person name="Lee H.A."/>
            <person name="Lee H.Y."/>
            <person name="Lee Y."/>
            <person name="Oh S."/>
            <person name="Lee J.H."/>
            <person name="Choi E."/>
            <person name="Choi E."/>
            <person name="Lee S.E."/>
            <person name="Jeon J."/>
            <person name="Kim H."/>
            <person name="Choi G."/>
            <person name="Song H."/>
            <person name="Lee J."/>
            <person name="Lee S.C."/>
            <person name="Kwon J.K."/>
            <person name="Lee H.Y."/>
            <person name="Koo N."/>
            <person name="Hong Y."/>
            <person name="Kim R.W."/>
            <person name="Kang W.H."/>
            <person name="Huh J.H."/>
            <person name="Kang B.C."/>
            <person name="Yang T.J."/>
            <person name="Lee Y.H."/>
            <person name="Bennetzen J.L."/>
            <person name="Choi D."/>
        </authorList>
    </citation>
    <scope>NUCLEOTIDE SEQUENCE [LARGE SCALE GENOMIC DNA]</scope>
    <source>
        <strain evidence="6">cv. PBC81</strain>
    </source>
</reference>